<keyword evidence="1" id="KW-1133">Transmembrane helix</keyword>
<keyword evidence="1" id="KW-0472">Membrane</keyword>
<gene>
    <name evidence="2" type="ORF">VitviT2T_000743</name>
</gene>
<feature type="transmembrane region" description="Helical" evidence="1">
    <location>
        <begin position="31"/>
        <end position="53"/>
    </location>
</feature>
<organism evidence="2 3">
    <name type="scientific">Vitis vinifera</name>
    <name type="common">Grape</name>
    <dbReference type="NCBI Taxonomy" id="29760"/>
    <lineage>
        <taxon>Eukaryota</taxon>
        <taxon>Viridiplantae</taxon>
        <taxon>Streptophyta</taxon>
        <taxon>Embryophyta</taxon>
        <taxon>Tracheophyta</taxon>
        <taxon>Spermatophyta</taxon>
        <taxon>Magnoliopsida</taxon>
        <taxon>eudicotyledons</taxon>
        <taxon>Gunneridae</taxon>
        <taxon>Pentapetalae</taxon>
        <taxon>rosids</taxon>
        <taxon>Vitales</taxon>
        <taxon>Vitaceae</taxon>
        <taxon>Viteae</taxon>
        <taxon>Vitis</taxon>
    </lineage>
</organism>
<keyword evidence="1" id="KW-0812">Transmembrane</keyword>
<evidence type="ECO:0000313" key="2">
    <source>
        <dbReference type="EMBL" id="WJZ80868.1"/>
    </source>
</evidence>
<protein>
    <submittedName>
        <fullName evidence="2">Uncharacterized protein</fullName>
    </submittedName>
</protein>
<name>A0ABY9BDF5_VITVI</name>
<keyword evidence="3" id="KW-1185">Reference proteome</keyword>
<evidence type="ECO:0000313" key="3">
    <source>
        <dbReference type="Proteomes" id="UP001227230"/>
    </source>
</evidence>
<reference evidence="2 3" key="1">
    <citation type="journal article" date="2023" name="Hortic Res">
        <title>The complete reference genome for grapevine (Vitis vinifera L.) genetics and breeding.</title>
        <authorList>
            <person name="Shi X."/>
            <person name="Cao S."/>
            <person name="Wang X."/>
            <person name="Huang S."/>
            <person name="Wang Y."/>
            <person name="Liu Z."/>
            <person name="Liu W."/>
            <person name="Leng X."/>
            <person name="Peng Y."/>
            <person name="Wang N."/>
            <person name="Wang Y."/>
            <person name="Ma Z."/>
            <person name="Xu X."/>
            <person name="Zhang F."/>
            <person name="Xue H."/>
            <person name="Zhong H."/>
            <person name="Wang Y."/>
            <person name="Zhang K."/>
            <person name="Velt A."/>
            <person name="Avia K."/>
            <person name="Holtgrawe D."/>
            <person name="Grimplet J."/>
            <person name="Matus J.T."/>
            <person name="Ware D."/>
            <person name="Wu X."/>
            <person name="Wang H."/>
            <person name="Liu C."/>
            <person name="Fang Y."/>
            <person name="Rustenholz C."/>
            <person name="Cheng Z."/>
            <person name="Xiao H."/>
            <person name="Zhou Y."/>
        </authorList>
    </citation>
    <scope>NUCLEOTIDE SEQUENCE [LARGE SCALE GENOMIC DNA]</scope>
    <source>
        <strain evidence="3">cv. Pinot noir / PN40024</strain>
        <tissue evidence="2">Leaf</tissue>
    </source>
</reference>
<dbReference type="Proteomes" id="UP001227230">
    <property type="component" value="Chromosome 1"/>
</dbReference>
<proteinExistence type="predicted"/>
<dbReference type="EMBL" id="CP126648">
    <property type="protein sequence ID" value="WJZ80868.1"/>
    <property type="molecule type" value="Genomic_DNA"/>
</dbReference>
<accession>A0ABY9BDF5</accession>
<evidence type="ECO:0000256" key="1">
    <source>
        <dbReference type="SAM" id="Phobius"/>
    </source>
</evidence>
<sequence length="79" mass="8865">MHFVREMIVSKLLEVRYVSMYVQVVDALTKGLMVIMVFEAILISSRLAIIFVIQGQSNNEVSIGETQACIAFGEVPMQQ</sequence>